<dbReference type="GO" id="GO:0043916">
    <property type="term" value="F:DNA-7-methylguanine glycosylase activity"/>
    <property type="evidence" value="ECO:0007669"/>
    <property type="project" value="TreeGrafter"/>
</dbReference>
<dbReference type="InterPro" id="IPR003265">
    <property type="entry name" value="HhH-GPD_domain"/>
</dbReference>
<dbReference type="GO" id="GO:0005737">
    <property type="term" value="C:cytoplasm"/>
    <property type="evidence" value="ECO:0007669"/>
    <property type="project" value="TreeGrafter"/>
</dbReference>
<dbReference type="CDD" id="cd00056">
    <property type="entry name" value="ENDO3c"/>
    <property type="match status" value="1"/>
</dbReference>
<dbReference type="Pfam" id="PF00730">
    <property type="entry name" value="HhH-GPD"/>
    <property type="match status" value="1"/>
</dbReference>
<dbReference type="InterPro" id="IPR037046">
    <property type="entry name" value="AlkA_N_sf"/>
</dbReference>
<evidence type="ECO:0000256" key="5">
    <source>
        <dbReference type="ARBA" id="ARBA00022801"/>
    </source>
</evidence>
<dbReference type="InterPro" id="IPR012904">
    <property type="entry name" value="OGG_N"/>
</dbReference>
<proteinExistence type="inferred from homology"/>
<evidence type="ECO:0000256" key="2">
    <source>
        <dbReference type="ARBA" id="ARBA00010817"/>
    </source>
</evidence>
<keyword evidence="9" id="KW-1185">Reference proteome</keyword>
<dbReference type="InterPro" id="IPR051912">
    <property type="entry name" value="Alkylbase_DNA_Glycosylase/TA"/>
</dbReference>
<dbReference type="FunFam" id="1.10.340.30:FF:000004">
    <property type="entry name" value="DNA-3-methyladenine glycosylase II"/>
    <property type="match status" value="1"/>
</dbReference>
<evidence type="ECO:0000256" key="6">
    <source>
        <dbReference type="ARBA" id="ARBA00023204"/>
    </source>
</evidence>
<dbReference type="AlphaFoldDB" id="A0A3E1Y6B1"/>
<organism evidence="8 9">
    <name type="scientific">Chitinophaga silvatica</name>
    <dbReference type="NCBI Taxonomy" id="2282649"/>
    <lineage>
        <taxon>Bacteria</taxon>
        <taxon>Pseudomonadati</taxon>
        <taxon>Bacteroidota</taxon>
        <taxon>Chitinophagia</taxon>
        <taxon>Chitinophagales</taxon>
        <taxon>Chitinophagaceae</taxon>
        <taxon>Chitinophaga</taxon>
    </lineage>
</organism>
<name>A0A3E1Y6B1_9BACT</name>
<keyword evidence="6" id="KW-0234">DNA repair</keyword>
<comment type="caution">
    <text evidence="8">The sequence shown here is derived from an EMBL/GenBank/DDBJ whole genome shotgun (WGS) entry which is preliminary data.</text>
</comment>
<evidence type="ECO:0000259" key="7">
    <source>
        <dbReference type="SMART" id="SM00478"/>
    </source>
</evidence>
<reference evidence="8 9" key="1">
    <citation type="submission" date="2018-07" db="EMBL/GenBank/DDBJ databases">
        <title>Chitinophaga K2CV101002-2 sp. nov., isolated from a monsoon evergreen broad-leaved forest soil.</title>
        <authorList>
            <person name="Lv Y."/>
        </authorList>
    </citation>
    <scope>NUCLEOTIDE SEQUENCE [LARGE SCALE GENOMIC DNA]</scope>
    <source>
        <strain evidence="8 9">GDMCC 1.1288</strain>
    </source>
</reference>
<dbReference type="Gene3D" id="3.30.310.20">
    <property type="entry name" value="DNA-3-methyladenine glycosylase AlkA, N-terminal domain"/>
    <property type="match status" value="1"/>
</dbReference>
<evidence type="ECO:0000313" key="9">
    <source>
        <dbReference type="Proteomes" id="UP000260644"/>
    </source>
</evidence>
<dbReference type="SMART" id="SM00478">
    <property type="entry name" value="ENDO3c"/>
    <property type="match status" value="1"/>
</dbReference>
<dbReference type="InterPro" id="IPR011257">
    <property type="entry name" value="DNA_glycosylase"/>
</dbReference>
<evidence type="ECO:0000313" key="8">
    <source>
        <dbReference type="EMBL" id="RFS20451.1"/>
    </source>
</evidence>
<protein>
    <recommendedName>
        <fullName evidence="3">DNA-3-methyladenine glycosylase II</fullName>
        <ecNumber evidence="3">3.2.2.21</ecNumber>
    </recommendedName>
</protein>
<dbReference type="PANTHER" id="PTHR43003">
    <property type="entry name" value="DNA-3-METHYLADENINE GLYCOSYLASE"/>
    <property type="match status" value="1"/>
</dbReference>
<keyword evidence="4" id="KW-0227">DNA damage</keyword>
<comment type="catalytic activity">
    <reaction evidence="1">
        <text>Hydrolysis of alkylated DNA, releasing 3-methyladenine, 3-methylguanine, 7-methylguanine and 7-methyladenine.</text>
        <dbReference type="EC" id="3.2.2.21"/>
    </reaction>
</comment>
<dbReference type="Pfam" id="PF07934">
    <property type="entry name" value="OGG_N"/>
    <property type="match status" value="1"/>
</dbReference>
<evidence type="ECO:0000256" key="1">
    <source>
        <dbReference type="ARBA" id="ARBA00000086"/>
    </source>
</evidence>
<dbReference type="OrthoDB" id="9785929at2"/>
<keyword evidence="5" id="KW-0378">Hydrolase</keyword>
<comment type="similarity">
    <text evidence="2">Belongs to the alkylbase DNA glycosidase AlkA family.</text>
</comment>
<dbReference type="GO" id="GO:0008725">
    <property type="term" value="F:DNA-3-methyladenine glycosylase activity"/>
    <property type="evidence" value="ECO:0007669"/>
    <property type="project" value="TreeGrafter"/>
</dbReference>
<dbReference type="Gene3D" id="1.10.340.30">
    <property type="entry name" value="Hypothetical protein, domain 2"/>
    <property type="match status" value="1"/>
</dbReference>
<dbReference type="GO" id="GO:0006307">
    <property type="term" value="P:DNA alkylation repair"/>
    <property type="evidence" value="ECO:0007669"/>
    <property type="project" value="TreeGrafter"/>
</dbReference>
<dbReference type="RefSeq" id="WP_116977173.1">
    <property type="nucleotide sequence ID" value="NZ_QPMM01000010.1"/>
</dbReference>
<dbReference type="PANTHER" id="PTHR43003:SF12">
    <property type="entry name" value="DNA-3-METHYLADENINE GLYCOSYLASE"/>
    <property type="match status" value="1"/>
</dbReference>
<gene>
    <name evidence="8" type="ORF">DVR12_17935</name>
</gene>
<dbReference type="GO" id="GO:0006285">
    <property type="term" value="P:base-excision repair, AP site formation"/>
    <property type="evidence" value="ECO:0007669"/>
    <property type="project" value="TreeGrafter"/>
</dbReference>
<accession>A0A3E1Y6B1</accession>
<feature type="domain" description="HhH-GPD" evidence="7">
    <location>
        <begin position="132"/>
        <end position="296"/>
    </location>
</feature>
<dbReference type="GO" id="GO:0008534">
    <property type="term" value="F:oxidized purine nucleobase lesion DNA N-glycosylase activity"/>
    <property type="evidence" value="ECO:0007669"/>
    <property type="project" value="InterPro"/>
</dbReference>
<dbReference type="GO" id="GO:0006289">
    <property type="term" value="P:nucleotide-excision repair"/>
    <property type="evidence" value="ECO:0007669"/>
    <property type="project" value="InterPro"/>
</dbReference>
<evidence type="ECO:0000256" key="4">
    <source>
        <dbReference type="ARBA" id="ARBA00022763"/>
    </source>
</evidence>
<dbReference type="EC" id="3.2.2.21" evidence="3"/>
<dbReference type="SUPFAM" id="SSF48150">
    <property type="entry name" value="DNA-glycosylase"/>
    <property type="match status" value="1"/>
</dbReference>
<dbReference type="EMBL" id="QPMM01000010">
    <property type="protein sequence ID" value="RFS20451.1"/>
    <property type="molecule type" value="Genomic_DNA"/>
</dbReference>
<dbReference type="GO" id="GO:0032993">
    <property type="term" value="C:protein-DNA complex"/>
    <property type="evidence" value="ECO:0007669"/>
    <property type="project" value="TreeGrafter"/>
</dbReference>
<dbReference type="Proteomes" id="UP000260644">
    <property type="component" value="Unassembled WGS sequence"/>
</dbReference>
<sequence>MQFRVPITDPVNFSFSECLCFLSRSPKECLHYIVDGKIRRMILTEGEPAVIEITMEPGADYLTVEVLAPEEPVATAPIAAYITRWLHLDESLNNFYQFTETDPLLKGLAQEFKGLRLIGMPDLFEALSWAIIGQQINLTFAYTLRERLIKTFGFHTNVNGMDYYLYPQPAVIAALTPEQLQPMQFSRSKAQYLINTATSMVNGELSPERLDQMDYETARESLVALKGIGNWSANYALMKYRRFPQSVLLEDVGLQNAIKNRLNLKNKPSMPELQTYTRLWKEHTAYATFYLWRSLLPQ</sequence>
<evidence type="ECO:0000256" key="3">
    <source>
        <dbReference type="ARBA" id="ARBA00012000"/>
    </source>
</evidence>
<dbReference type="GO" id="GO:0032131">
    <property type="term" value="F:alkylated DNA binding"/>
    <property type="evidence" value="ECO:0007669"/>
    <property type="project" value="TreeGrafter"/>
</dbReference>